<dbReference type="Proteomes" id="UP001067121">
    <property type="component" value="Unassembled WGS sequence"/>
</dbReference>
<dbReference type="Pfam" id="PF14149">
    <property type="entry name" value="YhfH"/>
    <property type="match status" value="1"/>
</dbReference>
<organism evidence="1 2">
    <name type="scientific">Bacillus vallismortis</name>
    <dbReference type="NCBI Taxonomy" id="72361"/>
    <lineage>
        <taxon>Bacteria</taxon>
        <taxon>Bacillati</taxon>
        <taxon>Bacillota</taxon>
        <taxon>Bacilli</taxon>
        <taxon>Bacillales</taxon>
        <taxon>Bacillaceae</taxon>
        <taxon>Bacillus</taxon>
    </lineage>
</organism>
<protein>
    <submittedName>
        <fullName evidence="1">YhfH family protein</fullName>
    </submittedName>
</protein>
<dbReference type="InterPro" id="IPR025432">
    <property type="entry name" value="YhfH-like"/>
</dbReference>
<dbReference type="AlphaFoldDB" id="A0AAP3CGQ7"/>
<accession>A0AAP3CGQ7</accession>
<gene>
    <name evidence="1" type="ORF">MOC71_01835</name>
</gene>
<proteinExistence type="predicted"/>
<evidence type="ECO:0000313" key="2">
    <source>
        <dbReference type="Proteomes" id="UP001067121"/>
    </source>
</evidence>
<name>A0AAP3CGQ7_BACVA</name>
<reference evidence="1" key="1">
    <citation type="submission" date="2022-02" db="EMBL/GenBank/DDBJ databases">
        <title>Crop Bioprotection Bacillus Genome Sequencing.</title>
        <authorList>
            <person name="Dunlap C."/>
        </authorList>
    </citation>
    <scope>NUCLEOTIDE SEQUENCE</scope>
    <source>
        <strain evidence="1">98-1</strain>
    </source>
</reference>
<dbReference type="EMBL" id="JALAOH010000005">
    <property type="protein sequence ID" value="MCY8315512.1"/>
    <property type="molecule type" value="Genomic_DNA"/>
</dbReference>
<evidence type="ECO:0000313" key="1">
    <source>
        <dbReference type="EMBL" id="MCY8315512.1"/>
    </source>
</evidence>
<comment type="caution">
    <text evidence="1">The sequence shown here is derived from an EMBL/GenBank/DDBJ whole genome shotgun (WGS) entry which is preliminary data.</text>
</comment>
<sequence length="47" mass="5355">MVMLGKITDFFRNLPSKKCAECGKKIEEQHECYGNTCNDCIKVNDLS</sequence>